<dbReference type="AlphaFoldDB" id="A0AAV4F0A3"/>
<dbReference type="GO" id="GO:0003676">
    <property type="term" value="F:nucleic acid binding"/>
    <property type="evidence" value="ECO:0007669"/>
    <property type="project" value="InterPro"/>
</dbReference>
<keyword evidence="3" id="KW-0540">Nuclease</keyword>
<keyword evidence="4" id="KW-0378">Hydrolase</keyword>
<protein>
    <recommendedName>
        <fullName evidence="2">Single-stranded-DNA-specific exonuclease RecJ</fullName>
    </recommendedName>
</protein>
<dbReference type="Gene3D" id="2.170.130.10">
    <property type="entry name" value="TonB-dependent receptor, plug domain"/>
    <property type="match status" value="1"/>
</dbReference>
<comment type="caution">
    <text evidence="10">The sequence shown here is derived from an EMBL/GenBank/DDBJ whole genome shotgun (WGS) entry which is preliminary data.</text>
</comment>
<dbReference type="InterPro" id="IPR012910">
    <property type="entry name" value="Plug_dom"/>
</dbReference>
<dbReference type="InterPro" id="IPR051673">
    <property type="entry name" value="SSDNA_exonuclease_RecJ"/>
</dbReference>
<dbReference type="Gene3D" id="3.10.310.30">
    <property type="match status" value="1"/>
</dbReference>
<dbReference type="InterPro" id="IPR001667">
    <property type="entry name" value="DDH_dom"/>
</dbReference>
<feature type="domain" description="DHHA1" evidence="7">
    <location>
        <begin position="1063"/>
        <end position="1144"/>
    </location>
</feature>
<gene>
    <name evidence="10" type="ORF">ElyMa_001977700</name>
</gene>
<evidence type="ECO:0000313" key="10">
    <source>
        <dbReference type="EMBL" id="GFR66719.1"/>
    </source>
</evidence>
<feature type="domain" description="TonB-dependent receptor plug" evidence="8">
    <location>
        <begin position="114"/>
        <end position="220"/>
    </location>
</feature>
<dbReference type="Gene3D" id="3.90.1640.30">
    <property type="match status" value="1"/>
</dbReference>
<dbReference type="Pfam" id="PF01368">
    <property type="entry name" value="DHH"/>
    <property type="match status" value="1"/>
</dbReference>
<dbReference type="InterPro" id="IPR037066">
    <property type="entry name" value="Plug_dom_sf"/>
</dbReference>
<dbReference type="EMBL" id="BMAT01004028">
    <property type="protein sequence ID" value="GFR66719.1"/>
    <property type="molecule type" value="Genomic_DNA"/>
</dbReference>
<evidence type="ECO:0000259" key="6">
    <source>
        <dbReference type="Pfam" id="PF01368"/>
    </source>
</evidence>
<dbReference type="SUPFAM" id="SSF49464">
    <property type="entry name" value="Carboxypeptidase regulatory domain-like"/>
    <property type="match status" value="1"/>
</dbReference>
<dbReference type="InterPro" id="IPR039426">
    <property type="entry name" value="TonB-dep_rcpt-like"/>
</dbReference>
<dbReference type="InterPro" id="IPR003156">
    <property type="entry name" value="DHHA1_dom"/>
</dbReference>
<sequence length="1278" mass="143212">MLPSLIFSNNTIAPNNDFVFRQSSVTGIVSDENGTPISGVAVRVKGEKRAVQTDLYGSYSISVKVDDVLVFSYLGYLSQEKKVSGKSQINVQMIPSAEELEGVILLGYGKTNNKSFTGSIKKVEKKNIESKNVSNIAGALAGEVAGVRVFNISGQPGSKFDIVIRGFGSVNSSTEPLFVVDGVPFSGDLTDINPSDVESTVVLKDAASTSIYGSRGANGVILINTKSGAFSRDSYIEVETRLGRNASLLPRNEVIKSPEEYIGYAWESLYNKGVIKNQQNDPSKYKDPVAYANENLFSEREGINPFYNIWKGKHFSKLIDSKTRKFIKGTPRRYDPENWEDYGIRYGIRSETNLRIGGGGKGTSYYASLGYLNDEGHLVQTGYERFAGRINLRHRVKKWLESAMNMAYTVSKASDSRSIFSLLDSKPPIYPLFLRDDDGKLVEDTHYGGYQYDYGMERGFAPSTNSIADAYLSPSDSEGRAMTWSASLDIKPFKGLSIENKLGIQDRIYDSVDFENPFYGFGKWEGGSVFRSRSLFSSYNLLNLMRYKYSKSQHSAEILVAHEFNDNRSKSFSGSGIQLGLPFVKELSNTVANKRNGSSTSESSIESYFGQLNYNYARKYYLLASLRRDGTSKFRNNKWGTFGAFGLSWLASEESFMKNIDIVKFLKVKVSYGLQGNQPYGYYTGYDTYKLRNLDDKSSYTFAKKGNPDLTWETSKMFQTGIELQLGEYLDLNVDYFIKNTVDLLSPVQRGIDTFDKAKSFFRPSLQDLHNPFLMKDMDKATGRIQKALSNSEKIMILGDYDVDGVTSVSLLYTYLKKFTNQLSYYIPDRYKEGYGVSEKSVESAERNNVRLIISLDCGIKAQGNIEKAKARDIDFIVCDHHKPSNTLPPANAILNPKQVGCSYPYKELCGCGVTFKLVEALSTLLENDHHCVYEYLDLVCVAIAADIVPITGENRVFATFGLEQLKKNPRLCFKTLIPEGVESLDISDIVFKIAPIINASGRINHACEAVKLVIERDPRKAKQIAEKLIHTNTQRKKIEKEIVEEAFSILEKENHECFSNVLYKADWHKGVIGIVASRVIESFYKPTIIFTESNGNLVGSARSIKGFDIYQAIETCADVVEAYGGHTHAAGITILKENYLAFKSQFEIAVKKSIDKSILTPTITANISIQLSEITPKLCRILKQFEPFGPGNMRPLFFSKNIHDTGYAKCLGDDYQHLKTTLTSEDSDNYFSALGFNIGDKYDIVAEGKNFKAIYSIEENTWRDKKKIQLRIRDINP</sequence>
<dbReference type="Pfam" id="PF17768">
    <property type="entry name" value="RecJ_OB"/>
    <property type="match status" value="1"/>
</dbReference>
<dbReference type="NCBIfam" id="TIGR00644">
    <property type="entry name" value="recJ"/>
    <property type="match status" value="1"/>
</dbReference>
<dbReference type="Pfam" id="PF07715">
    <property type="entry name" value="Plug"/>
    <property type="match status" value="1"/>
</dbReference>
<evidence type="ECO:0000256" key="3">
    <source>
        <dbReference type="ARBA" id="ARBA00022722"/>
    </source>
</evidence>
<dbReference type="Pfam" id="PF02272">
    <property type="entry name" value="DHHA1"/>
    <property type="match status" value="1"/>
</dbReference>
<dbReference type="InterPro" id="IPR004610">
    <property type="entry name" value="RecJ"/>
</dbReference>
<dbReference type="Pfam" id="PF13715">
    <property type="entry name" value="CarbopepD_reg_2"/>
    <property type="match status" value="1"/>
</dbReference>
<dbReference type="NCBIfam" id="TIGR04057">
    <property type="entry name" value="SusC_RagA_signa"/>
    <property type="match status" value="1"/>
</dbReference>
<evidence type="ECO:0000256" key="1">
    <source>
        <dbReference type="ARBA" id="ARBA00005915"/>
    </source>
</evidence>
<dbReference type="SUPFAM" id="SSF64182">
    <property type="entry name" value="DHH phosphoesterases"/>
    <property type="match status" value="1"/>
</dbReference>
<dbReference type="PANTHER" id="PTHR30255">
    <property type="entry name" value="SINGLE-STRANDED-DNA-SPECIFIC EXONUCLEASE RECJ"/>
    <property type="match status" value="1"/>
</dbReference>
<dbReference type="GO" id="GO:0008409">
    <property type="term" value="F:5'-3' exonuclease activity"/>
    <property type="evidence" value="ECO:0007669"/>
    <property type="project" value="InterPro"/>
</dbReference>
<accession>A0AAV4F0A3</accession>
<evidence type="ECO:0000259" key="8">
    <source>
        <dbReference type="Pfam" id="PF07715"/>
    </source>
</evidence>
<dbReference type="InterPro" id="IPR041122">
    <property type="entry name" value="RecJ_OB"/>
</dbReference>
<feature type="domain" description="DDH" evidence="6">
    <location>
        <begin position="794"/>
        <end position="944"/>
    </location>
</feature>
<proteinExistence type="inferred from homology"/>
<evidence type="ECO:0000256" key="4">
    <source>
        <dbReference type="ARBA" id="ARBA00022801"/>
    </source>
</evidence>
<organism evidence="10 11">
    <name type="scientific">Elysia marginata</name>
    <dbReference type="NCBI Taxonomy" id="1093978"/>
    <lineage>
        <taxon>Eukaryota</taxon>
        <taxon>Metazoa</taxon>
        <taxon>Spiralia</taxon>
        <taxon>Lophotrochozoa</taxon>
        <taxon>Mollusca</taxon>
        <taxon>Gastropoda</taxon>
        <taxon>Heterobranchia</taxon>
        <taxon>Euthyneura</taxon>
        <taxon>Panpulmonata</taxon>
        <taxon>Sacoglossa</taxon>
        <taxon>Placobranchoidea</taxon>
        <taxon>Plakobranchidae</taxon>
        <taxon>Elysia</taxon>
    </lineage>
</organism>
<dbReference type="InterPro" id="IPR023997">
    <property type="entry name" value="TonB-dep_OMP_SusC/RagA_CS"/>
</dbReference>
<evidence type="ECO:0000259" key="7">
    <source>
        <dbReference type="Pfam" id="PF02272"/>
    </source>
</evidence>
<comment type="similarity">
    <text evidence="1">Belongs to the RecJ family.</text>
</comment>
<evidence type="ECO:0000313" key="11">
    <source>
        <dbReference type="Proteomes" id="UP000762676"/>
    </source>
</evidence>
<reference evidence="10 11" key="1">
    <citation type="journal article" date="2021" name="Elife">
        <title>Chloroplast acquisition without the gene transfer in kleptoplastic sea slugs, Plakobranchus ocellatus.</title>
        <authorList>
            <person name="Maeda T."/>
            <person name="Takahashi S."/>
            <person name="Yoshida T."/>
            <person name="Shimamura S."/>
            <person name="Takaki Y."/>
            <person name="Nagai Y."/>
            <person name="Toyoda A."/>
            <person name="Suzuki Y."/>
            <person name="Arimoto A."/>
            <person name="Ishii H."/>
            <person name="Satoh N."/>
            <person name="Nishiyama T."/>
            <person name="Hasebe M."/>
            <person name="Maruyama T."/>
            <person name="Minagawa J."/>
            <person name="Obokata J."/>
            <person name="Shigenobu S."/>
        </authorList>
    </citation>
    <scope>NUCLEOTIDE SEQUENCE [LARGE SCALE GENOMIC DNA]</scope>
</reference>
<evidence type="ECO:0000259" key="9">
    <source>
        <dbReference type="Pfam" id="PF17768"/>
    </source>
</evidence>
<dbReference type="GO" id="GO:0006281">
    <property type="term" value="P:DNA repair"/>
    <property type="evidence" value="ECO:0007669"/>
    <property type="project" value="InterPro"/>
</dbReference>
<dbReference type="InterPro" id="IPR038763">
    <property type="entry name" value="DHH_sf"/>
</dbReference>
<evidence type="ECO:0000256" key="2">
    <source>
        <dbReference type="ARBA" id="ARBA00019841"/>
    </source>
</evidence>
<dbReference type="NCBIfam" id="TIGR04056">
    <property type="entry name" value="OMP_RagA_SusC"/>
    <property type="match status" value="1"/>
</dbReference>
<evidence type="ECO:0000256" key="5">
    <source>
        <dbReference type="ARBA" id="ARBA00022839"/>
    </source>
</evidence>
<dbReference type="PROSITE" id="PS52016">
    <property type="entry name" value="TONB_DEPENDENT_REC_3"/>
    <property type="match status" value="1"/>
</dbReference>
<dbReference type="SUPFAM" id="SSF56935">
    <property type="entry name" value="Porins"/>
    <property type="match status" value="1"/>
</dbReference>
<feature type="domain" description="RecJ OB" evidence="9">
    <location>
        <begin position="1169"/>
        <end position="1275"/>
    </location>
</feature>
<dbReference type="PANTHER" id="PTHR30255:SF2">
    <property type="entry name" value="SINGLE-STRANDED-DNA-SPECIFIC EXONUCLEASE RECJ"/>
    <property type="match status" value="1"/>
</dbReference>
<keyword evidence="5" id="KW-0269">Exonuclease</keyword>
<dbReference type="Gene3D" id="2.60.40.1120">
    <property type="entry name" value="Carboxypeptidase-like, regulatory domain"/>
    <property type="match status" value="1"/>
</dbReference>
<dbReference type="InterPro" id="IPR008969">
    <property type="entry name" value="CarboxyPept-like_regulatory"/>
</dbReference>
<keyword evidence="11" id="KW-1185">Reference proteome</keyword>
<dbReference type="GO" id="GO:0006310">
    <property type="term" value="P:DNA recombination"/>
    <property type="evidence" value="ECO:0007669"/>
    <property type="project" value="InterPro"/>
</dbReference>
<dbReference type="InterPro" id="IPR023996">
    <property type="entry name" value="TonB-dep_OMP_SusC/RagA"/>
</dbReference>
<dbReference type="Proteomes" id="UP000762676">
    <property type="component" value="Unassembled WGS sequence"/>
</dbReference>
<name>A0AAV4F0A3_9GAST</name>